<protein>
    <submittedName>
        <fullName evidence="1">Uncharacterized protein</fullName>
    </submittedName>
</protein>
<comment type="caution">
    <text evidence="1">The sequence shown here is derived from an EMBL/GenBank/DDBJ whole genome shotgun (WGS) entry which is preliminary data.</text>
</comment>
<proteinExistence type="predicted"/>
<keyword evidence="2" id="KW-1185">Reference proteome</keyword>
<accession>A0A844D2Q3</accession>
<gene>
    <name evidence="1" type="ORF">GJ698_02460</name>
</gene>
<dbReference type="Proteomes" id="UP000439986">
    <property type="component" value="Unassembled WGS sequence"/>
</dbReference>
<dbReference type="RefSeq" id="WP_154355985.1">
    <property type="nucleotide sequence ID" value="NZ_WKJL01000001.1"/>
</dbReference>
<dbReference type="AlphaFoldDB" id="A0A844D2Q3"/>
<dbReference type="EMBL" id="WKJL01000001">
    <property type="protein sequence ID" value="MRW82952.1"/>
    <property type="molecule type" value="Genomic_DNA"/>
</dbReference>
<evidence type="ECO:0000313" key="1">
    <source>
        <dbReference type="EMBL" id="MRW82952.1"/>
    </source>
</evidence>
<sequence>MSYCYSYDGELYQGDFDSPLAAAAEVFVGEPNRETVHVGESVHVPTTDYVSADWIIDDISTRAMDECGEVAEDWLRALSKNAEAKAELEKLVADFIDKHERPTFWNVVNCRQVARTEVEAAGLLAQRQQGGAA</sequence>
<evidence type="ECO:0000313" key="2">
    <source>
        <dbReference type="Proteomes" id="UP000439986"/>
    </source>
</evidence>
<reference evidence="1 2" key="1">
    <citation type="submission" date="2019-11" db="EMBL/GenBank/DDBJ databases">
        <title>Novel species isolated from a subtropical stream in China.</title>
        <authorList>
            <person name="Lu H."/>
        </authorList>
    </citation>
    <scope>NUCLEOTIDE SEQUENCE [LARGE SCALE GENOMIC DNA]</scope>
    <source>
        <strain evidence="1 2">FT26W</strain>
    </source>
</reference>
<name>A0A844D2Q3_9BURK</name>
<organism evidence="1 2">
    <name type="scientific">Duganella aquatilis</name>
    <dbReference type="NCBI Taxonomy" id="2666082"/>
    <lineage>
        <taxon>Bacteria</taxon>
        <taxon>Pseudomonadati</taxon>
        <taxon>Pseudomonadota</taxon>
        <taxon>Betaproteobacteria</taxon>
        <taxon>Burkholderiales</taxon>
        <taxon>Oxalobacteraceae</taxon>
        <taxon>Telluria group</taxon>
        <taxon>Duganella</taxon>
    </lineage>
</organism>